<keyword evidence="4" id="KW-1185">Reference proteome</keyword>
<dbReference type="PANTHER" id="PTHR11802:SF29">
    <property type="entry name" value="SERINE CARBOXYPEPTIDASE-LIKE 19"/>
    <property type="match status" value="1"/>
</dbReference>
<dbReference type="EMBL" id="KE345822">
    <property type="protein sequence ID" value="EXC17678.1"/>
    <property type="molecule type" value="Genomic_DNA"/>
</dbReference>
<evidence type="ECO:0000313" key="3">
    <source>
        <dbReference type="EMBL" id="EXC17678.1"/>
    </source>
</evidence>
<dbReference type="Pfam" id="PF00450">
    <property type="entry name" value="Peptidase_S10"/>
    <property type="match status" value="2"/>
</dbReference>
<dbReference type="PANTHER" id="PTHR11802">
    <property type="entry name" value="SERINE PROTEASE FAMILY S10 SERINE CARBOXYPEPTIDASE"/>
    <property type="match status" value="1"/>
</dbReference>
<evidence type="ECO:0000313" key="4">
    <source>
        <dbReference type="Proteomes" id="UP000030645"/>
    </source>
</evidence>
<proteinExistence type="inferred from homology"/>
<dbReference type="GO" id="GO:0016747">
    <property type="term" value="F:acyltransferase activity, transferring groups other than amino-acyl groups"/>
    <property type="evidence" value="ECO:0007669"/>
    <property type="project" value="TreeGrafter"/>
</dbReference>
<keyword evidence="3" id="KW-0645">Protease</keyword>
<evidence type="ECO:0000256" key="1">
    <source>
        <dbReference type="ARBA" id="ARBA00009431"/>
    </source>
</evidence>
<dbReference type="PRINTS" id="PR00724">
    <property type="entry name" value="CRBOXYPTASEC"/>
</dbReference>
<accession>W9SMT8</accession>
<dbReference type="eggNOG" id="KOG1282">
    <property type="taxonomic scope" value="Eukaryota"/>
</dbReference>
<dbReference type="GO" id="GO:0006508">
    <property type="term" value="P:proteolysis"/>
    <property type="evidence" value="ECO:0007669"/>
    <property type="project" value="InterPro"/>
</dbReference>
<dbReference type="Proteomes" id="UP000030645">
    <property type="component" value="Unassembled WGS sequence"/>
</dbReference>
<reference evidence="4" key="1">
    <citation type="submission" date="2013-01" db="EMBL/GenBank/DDBJ databases">
        <title>Draft Genome Sequence of a Mulberry Tree, Morus notabilis C.K. Schneid.</title>
        <authorList>
            <person name="He N."/>
            <person name="Zhao S."/>
        </authorList>
    </citation>
    <scope>NUCLEOTIDE SEQUENCE</scope>
</reference>
<sequence length="759" mass="85917">MVRLYYDRVFLLALLLMASCSPPLARSASTVEFLPGFQGPLPFQLETGYVGVGESEEVQLFYYFVKSEGNPEKDPLLLWLTGGPGCSAWSGLVYEIGPLNYKIEPYNGSLPTLVLNPYSWTKISSIVFIDSPVGTGFSYSKSSSASETGDLKQVQGLFQFFKKWLIDHQEFISNPVYIAGDSYSGITVPVLAQEISNGIEEGILPPINLQGYILGNPATSPSDDNYKIPFAHGMALISDELFRSLKRRCRGKYYGNIDSSNTECLKEFRGYEECISGIRSTHILEPDCTRALTKPHEDKIDERRSLNQNSEAKVLLSESPLPWFGCPGYPHLLSRYWANDPHVRKALHIQKGSIGEWNRCNWSLPYQHNIHSSVEYHANLSAKGYRSLIYSGDHDMKVPFLATQAWIRSLNYTIVDDWRSWVVQGQIAGYIGVGESEDVQLFYYFVKSERNPEKDPLLLWLNGGPGCSGWSGLVYEIGPLIYNQKIEQYNGTIMPTLVVNPHAWTKISSVIFIDSPVGSGFSYGRTPLASQSGDFKQVNHMVQFLRKWLINHPDFISNPFYISGDSYSGIPIPILAHQISNENEAGVTPLINLQGYAIGNPVTDVKSDDNFEIPFAHAMALISDELYKSLKKNCRGKYKNLDPRNTKCLNNMQAYEKEDEHWFSLYWANHHSVRRALGVREGTKRKWQRCDFNLPYHKDVDNTVPYHFNLSSKGYRSLIYSGDHDMRVPFLATQAWIRSLNFPIVDDWRPWIVDGQVGG</sequence>
<dbReference type="PROSITE" id="PS51257">
    <property type="entry name" value="PROKAR_LIPOPROTEIN"/>
    <property type="match status" value="1"/>
</dbReference>
<name>W9SMT8_9ROSA</name>
<dbReference type="GO" id="GO:0019748">
    <property type="term" value="P:secondary metabolic process"/>
    <property type="evidence" value="ECO:0007669"/>
    <property type="project" value="TreeGrafter"/>
</dbReference>
<protein>
    <submittedName>
        <fullName evidence="3">Serine carboxypeptidase-like 7</fullName>
    </submittedName>
</protein>
<dbReference type="AlphaFoldDB" id="W9SMT8"/>
<dbReference type="GO" id="GO:0004185">
    <property type="term" value="F:serine-type carboxypeptidase activity"/>
    <property type="evidence" value="ECO:0007669"/>
    <property type="project" value="InterPro"/>
</dbReference>
<dbReference type="FunFam" id="3.40.50.1820:FF:000072">
    <property type="entry name" value="Serine carboxypeptidase-like 19"/>
    <property type="match status" value="2"/>
</dbReference>
<dbReference type="SUPFAM" id="SSF53474">
    <property type="entry name" value="alpha/beta-Hydrolases"/>
    <property type="match status" value="2"/>
</dbReference>
<dbReference type="Gene3D" id="3.40.50.1820">
    <property type="entry name" value="alpha/beta hydrolase"/>
    <property type="match status" value="2"/>
</dbReference>
<organism evidence="3 4">
    <name type="scientific">Morus notabilis</name>
    <dbReference type="NCBI Taxonomy" id="981085"/>
    <lineage>
        <taxon>Eukaryota</taxon>
        <taxon>Viridiplantae</taxon>
        <taxon>Streptophyta</taxon>
        <taxon>Embryophyta</taxon>
        <taxon>Tracheophyta</taxon>
        <taxon>Spermatophyta</taxon>
        <taxon>Magnoliopsida</taxon>
        <taxon>eudicotyledons</taxon>
        <taxon>Gunneridae</taxon>
        <taxon>Pentapetalae</taxon>
        <taxon>rosids</taxon>
        <taxon>fabids</taxon>
        <taxon>Rosales</taxon>
        <taxon>Moraceae</taxon>
        <taxon>Moreae</taxon>
        <taxon>Morus</taxon>
    </lineage>
</organism>
<comment type="similarity">
    <text evidence="1">Belongs to the peptidase S10 family.</text>
</comment>
<feature type="chain" id="PRO_5004933258" evidence="2">
    <location>
        <begin position="28"/>
        <end position="759"/>
    </location>
</feature>
<feature type="signal peptide" evidence="2">
    <location>
        <begin position="1"/>
        <end position="27"/>
    </location>
</feature>
<keyword evidence="3" id="KW-0378">Hydrolase</keyword>
<dbReference type="InterPro" id="IPR029058">
    <property type="entry name" value="AB_hydrolase_fold"/>
</dbReference>
<keyword evidence="3" id="KW-0121">Carboxypeptidase</keyword>
<keyword evidence="2" id="KW-0732">Signal</keyword>
<evidence type="ECO:0000256" key="2">
    <source>
        <dbReference type="SAM" id="SignalP"/>
    </source>
</evidence>
<dbReference type="InterPro" id="IPR001563">
    <property type="entry name" value="Peptidase_S10"/>
</dbReference>
<gene>
    <name evidence="3" type="ORF">L484_003998</name>
</gene>